<name>A0A0E9U5H9_ANGAN</name>
<protein>
    <submittedName>
        <fullName evidence="1">Uncharacterized protein</fullName>
    </submittedName>
</protein>
<accession>A0A0E9U5H9</accession>
<proteinExistence type="predicted"/>
<reference evidence="1" key="2">
    <citation type="journal article" date="2015" name="Fish Shellfish Immunol.">
        <title>Early steps in the European eel (Anguilla anguilla)-Vibrio vulnificus interaction in the gills: Role of the RtxA13 toxin.</title>
        <authorList>
            <person name="Callol A."/>
            <person name="Pajuelo D."/>
            <person name="Ebbesson L."/>
            <person name="Teles M."/>
            <person name="MacKenzie S."/>
            <person name="Amaro C."/>
        </authorList>
    </citation>
    <scope>NUCLEOTIDE SEQUENCE</scope>
</reference>
<evidence type="ECO:0000313" key="1">
    <source>
        <dbReference type="EMBL" id="JAH61174.1"/>
    </source>
</evidence>
<sequence length="34" mass="4104">MRPTKSIRERGPENRWSIFHAFKRTKTIAYQILA</sequence>
<organism evidence="1">
    <name type="scientific">Anguilla anguilla</name>
    <name type="common">European freshwater eel</name>
    <name type="synonym">Muraena anguilla</name>
    <dbReference type="NCBI Taxonomy" id="7936"/>
    <lineage>
        <taxon>Eukaryota</taxon>
        <taxon>Metazoa</taxon>
        <taxon>Chordata</taxon>
        <taxon>Craniata</taxon>
        <taxon>Vertebrata</taxon>
        <taxon>Euteleostomi</taxon>
        <taxon>Actinopterygii</taxon>
        <taxon>Neopterygii</taxon>
        <taxon>Teleostei</taxon>
        <taxon>Anguilliformes</taxon>
        <taxon>Anguillidae</taxon>
        <taxon>Anguilla</taxon>
    </lineage>
</organism>
<dbReference type="EMBL" id="GBXM01047403">
    <property type="protein sequence ID" value="JAH61174.1"/>
    <property type="molecule type" value="Transcribed_RNA"/>
</dbReference>
<reference evidence="1" key="1">
    <citation type="submission" date="2014-11" db="EMBL/GenBank/DDBJ databases">
        <authorList>
            <person name="Amaro Gonzalez C."/>
        </authorList>
    </citation>
    <scope>NUCLEOTIDE SEQUENCE</scope>
</reference>
<dbReference type="AlphaFoldDB" id="A0A0E9U5H9"/>